<evidence type="ECO:0000256" key="2">
    <source>
        <dbReference type="ARBA" id="ARBA00022692"/>
    </source>
</evidence>
<evidence type="ECO:0000313" key="7">
    <source>
        <dbReference type="Proteomes" id="UP000266302"/>
    </source>
</evidence>
<dbReference type="OrthoDB" id="8565703at2"/>
<dbReference type="Proteomes" id="UP000266302">
    <property type="component" value="Unassembled WGS sequence"/>
</dbReference>
<organism evidence="6 7">
    <name type="scientific">Simplicispira hankyongi</name>
    <dbReference type="NCBI Taxonomy" id="2315688"/>
    <lineage>
        <taxon>Bacteria</taxon>
        <taxon>Pseudomonadati</taxon>
        <taxon>Pseudomonadota</taxon>
        <taxon>Betaproteobacteria</taxon>
        <taxon>Burkholderiales</taxon>
        <taxon>Comamonadaceae</taxon>
        <taxon>Simplicispira</taxon>
    </lineage>
</organism>
<evidence type="ECO:0000256" key="1">
    <source>
        <dbReference type="ARBA" id="ARBA00004141"/>
    </source>
</evidence>
<dbReference type="EMBL" id="QXJC01000012">
    <property type="protein sequence ID" value="RID96986.1"/>
    <property type="molecule type" value="Genomic_DNA"/>
</dbReference>
<gene>
    <name evidence="6" type="ORF">D3F03_16425</name>
</gene>
<feature type="transmembrane region" description="Helical" evidence="5">
    <location>
        <begin position="45"/>
        <end position="67"/>
    </location>
</feature>
<evidence type="ECO:0000256" key="5">
    <source>
        <dbReference type="SAM" id="Phobius"/>
    </source>
</evidence>
<keyword evidence="3 5" id="KW-1133">Transmembrane helix</keyword>
<proteinExistence type="predicted"/>
<keyword evidence="2 5" id="KW-0812">Transmembrane</keyword>
<reference evidence="6 7" key="1">
    <citation type="submission" date="2018-09" db="EMBL/GenBank/DDBJ databases">
        <title>Draft genome of Simplicispira sp. NY-02.</title>
        <authorList>
            <person name="Im W.T."/>
        </authorList>
    </citation>
    <scope>NUCLEOTIDE SEQUENCE [LARGE SCALE GENOMIC DNA]</scope>
    <source>
        <strain evidence="6 7">NY-02</strain>
    </source>
</reference>
<evidence type="ECO:0000313" key="6">
    <source>
        <dbReference type="EMBL" id="RID96986.1"/>
    </source>
</evidence>
<keyword evidence="4 5" id="KW-0472">Membrane</keyword>
<evidence type="ECO:0008006" key="8">
    <source>
        <dbReference type="Google" id="ProtNLM"/>
    </source>
</evidence>
<accession>A0A398CBS5</accession>
<evidence type="ECO:0000256" key="3">
    <source>
        <dbReference type="ARBA" id="ARBA00022989"/>
    </source>
</evidence>
<feature type="transmembrane region" description="Helical" evidence="5">
    <location>
        <begin position="200"/>
        <end position="230"/>
    </location>
</feature>
<evidence type="ECO:0000256" key="4">
    <source>
        <dbReference type="ARBA" id="ARBA00023136"/>
    </source>
</evidence>
<dbReference type="AlphaFoldDB" id="A0A398CBS5"/>
<dbReference type="RefSeq" id="WP_119110521.1">
    <property type="nucleotide sequence ID" value="NZ_QXJC01000012.1"/>
</dbReference>
<keyword evidence="7" id="KW-1185">Reference proteome</keyword>
<feature type="transmembrane region" description="Helical" evidence="5">
    <location>
        <begin position="161"/>
        <end position="180"/>
    </location>
</feature>
<comment type="caution">
    <text evidence="6">The sequence shown here is derived from an EMBL/GenBank/DDBJ whole genome shotgun (WGS) entry which is preliminary data.</text>
</comment>
<feature type="transmembrane region" description="Helical" evidence="5">
    <location>
        <begin position="79"/>
        <end position="112"/>
    </location>
</feature>
<dbReference type="Pfam" id="PF07264">
    <property type="entry name" value="EI24"/>
    <property type="match status" value="1"/>
</dbReference>
<feature type="transmembrane region" description="Helical" evidence="5">
    <location>
        <begin position="20"/>
        <end position="38"/>
    </location>
</feature>
<feature type="transmembrane region" description="Helical" evidence="5">
    <location>
        <begin position="133"/>
        <end position="155"/>
    </location>
</feature>
<name>A0A398CBS5_9BURK</name>
<dbReference type="InterPro" id="IPR059112">
    <property type="entry name" value="CysZ/EI24"/>
</dbReference>
<sequence>MPLLIDSFWRAMAYCARPRVLFLSLFPLLLLGAAALLLGCFYWDAAVAAVAVWINSSGLMGSFWSWLSAWGTGNLASMVAPLILLAVVMPVVVVLSLLVVATMVTPALIRLVAQRRFPELERKRGASFLRSMAWSVSSTALALLALFASMPLWLIPPLVLVLPPLIWGWLTYRVMAFDALAEHADREERMLILQRHRLPLLLIGLVSGYLGAAPAIVWASGVVFAAAFVVLIPVGIWIYTLVFAFSSLWFTHYCLAALKIIRGTGAPPRPGAAEIPVSIASQP</sequence>
<protein>
    <recommendedName>
        <fullName evidence="8">EI24 domain-containing protein</fullName>
    </recommendedName>
</protein>
<comment type="subcellular location">
    <subcellularLocation>
        <location evidence="1">Membrane</location>
        <topology evidence="1">Multi-pass membrane protein</topology>
    </subcellularLocation>
</comment>